<dbReference type="AlphaFoldDB" id="A0A919JZY3"/>
<dbReference type="GO" id="GO:0042597">
    <property type="term" value="C:periplasmic space"/>
    <property type="evidence" value="ECO:0007669"/>
    <property type="project" value="UniProtKB-SubCell"/>
</dbReference>
<feature type="chain" id="PRO_5037710859" evidence="4">
    <location>
        <begin position="24"/>
        <end position="326"/>
    </location>
</feature>
<protein>
    <submittedName>
        <fullName evidence="6">Thiamine biosynthesis protein</fullName>
    </submittedName>
</protein>
<feature type="signal peptide" evidence="4">
    <location>
        <begin position="1"/>
        <end position="23"/>
    </location>
</feature>
<keyword evidence="7" id="KW-1185">Reference proteome</keyword>
<sequence>MLNTMLRKQLIALLTLTALTAAAAGCGGSEESPGNTGGSGSTTDKVKVGVIPIVDVAPIYLGKEQGFFAKRNIELTMEQAQGGAAIVPAVVSGQYQFGFSNVVSLMLAQSKNVPIKAVANGNNATGDPKKDFGMLVVKDPAIKTAKDLEGKTVATNTLKNIVDTSVKQIVRQAGGDPAKVKFVEVPFPDMAAALDANRVQAMFVVEPFLASALAKGWTTIGAFADVDPGLCISAYFTSTQLIQTKGDLVTRFTEAMKESLAYADANPDRVRQAVTTYTTIKTDAAAKMTLPKFSADVNTASVEKLNGLIVTEGLLTAPADLSKLLP</sequence>
<dbReference type="Proteomes" id="UP000636960">
    <property type="component" value="Unassembled WGS sequence"/>
</dbReference>
<evidence type="ECO:0000256" key="4">
    <source>
        <dbReference type="SAM" id="SignalP"/>
    </source>
</evidence>
<name>A0A919JZY3_9ACTN</name>
<dbReference type="PANTHER" id="PTHR30024">
    <property type="entry name" value="ALIPHATIC SULFONATES-BINDING PROTEIN-RELATED"/>
    <property type="match status" value="1"/>
</dbReference>
<feature type="domain" description="SsuA/THI5-like" evidence="5">
    <location>
        <begin position="55"/>
        <end position="269"/>
    </location>
</feature>
<dbReference type="Gene3D" id="3.40.190.10">
    <property type="entry name" value="Periplasmic binding protein-like II"/>
    <property type="match status" value="2"/>
</dbReference>
<keyword evidence="3 4" id="KW-0732">Signal</keyword>
<dbReference type="SUPFAM" id="SSF53850">
    <property type="entry name" value="Periplasmic binding protein-like II"/>
    <property type="match status" value="1"/>
</dbReference>
<evidence type="ECO:0000259" key="5">
    <source>
        <dbReference type="Pfam" id="PF09084"/>
    </source>
</evidence>
<reference evidence="6" key="1">
    <citation type="submission" date="2021-01" db="EMBL/GenBank/DDBJ databases">
        <title>Whole genome shotgun sequence of Actinoplanes rishiriensis NBRC 108556.</title>
        <authorList>
            <person name="Komaki H."/>
            <person name="Tamura T."/>
        </authorList>
    </citation>
    <scope>NUCLEOTIDE SEQUENCE</scope>
    <source>
        <strain evidence="6">NBRC 108556</strain>
    </source>
</reference>
<comment type="caution">
    <text evidence="6">The sequence shown here is derived from an EMBL/GenBank/DDBJ whole genome shotgun (WGS) entry which is preliminary data.</text>
</comment>
<gene>
    <name evidence="6" type="ORF">Ari01nite_38370</name>
</gene>
<evidence type="ECO:0000256" key="2">
    <source>
        <dbReference type="ARBA" id="ARBA00010742"/>
    </source>
</evidence>
<evidence type="ECO:0000313" key="7">
    <source>
        <dbReference type="Proteomes" id="UP000636960"/>
    </source>
</evidence>
<dbReference type="PROSITE" id="PS51257">
    <property type="entry name" value="PROKAR_LIPOPROTEIN"/>
    <property type="match status" value="1"/>
</dbReference>
<organism evidence="6 7">
    <name type="scientific">Paractinoplanes rishiriensis</name>
    <dbReference type="NCBI Taxonomy" id="1050105"/>
    <lineage>
        <taxon>Bacteria</taxon>
        <taxon>Bacillati</taxon>
        <taxon>Actinomycetota</taxon>
        <taxon>Actinomycetes</taxon>
        <taxon>Micromonosporales</taxon>
        <taxon>Micromonosporaceae</taxon>
        <taxon>Paractinoplanes</taxon>
    </lineage>
</organism>
<evidence type="ECO:0000313" key="6">
    <source>
        <dbReference type="EMBL" id="GIE96372.1"/>
    </source>
</evidence>
<dbReference type="Pfam" id="PF09084">
    <property type="entry name" value="NMT1"/>
    <property type="match status" value="1"/>
</dbReference>
<evidence type="ECO:0000256" key="1">
    <source>
        <dbReference type="ARBA" id="ARBA00004418"/>
    </source>
</evidence>
<dbReference type="InterPro" id="IPR015168">
    <property type="entry name" value="SsuA/THI5"/>
</dbReference>
<proteinExistence type="inferred from homology"/>
<dbReference type="PANTHER" id="PTHR30024:SF47">
    <property type="entry name" value="TAURINE-BINDING PERIPLASMIC PROTEIN"/>
    <property type="match status" value="1"/>
</dbReference>
<comment type="subcellular location">
    <subcellularLocation>
        <location evidence="1">Periplasm</location>
    </subcellularLocation>
</comment>
<evidence type="ECO:0000256" key="3">
    <source>
        <dbReference type="ARBA" id="ARBA00022729"/>
    </source>
</evidence>
<accession>A0A919JZY3</accession>
<dbReference type="EMBL" id="BOMV01000042">
    <property type="protein sequence ID" value="GIE96372.1"/>
    <property type="molecule type" value="Genomic_DNA"/>
</dbReference>
<comment type="similarity">
    <text evidence="2">Belongs to the bacterial solute-binding protein SsuA/TauA family.</text>
</comment>